<keyword evidence="9" id="KW-0804">Transcription</keyword>
<feature type="domain" description="C2H2-type" evidence="12">
    <location>
        <begin position="266"/>
        <end position="293"/>
    </location>
</feature>
<evidence type="ECO:0000256" key="1">
    <source>
        <dbReference type="ARBA" id="ARBA00004123"/>
    </source>
</evidence>
<dbReference type="CDD" id="cd07765">
    <property type="entry name" value="KRAB_A-box"/>
    <property type="match status" value="1"/>
</dbReference>
<dbReference type="FunFam" id="3.30.160.60:FF:000029">
    <property type="entry name" value="GLI family zinc finger 4"/>
    <property type="match status" value="1"/>
</dbReference>
<dbReference type="SMART" id="SM00355">
    <property type="entry name" value="ZnF_C2H2"/>
    <property type="match status" value="4"/>
</dbReference>
<evidence type="ECO:0000256" key="11">
    <source>
        <dbReference type="PROSITE-ProRule" id="PRU00042"/>
    </source>
</evidence>
<dbReference type="Proteomes" id="UP000550707">
    <property type="component" value="Unassembled WGS sequence"/>
</dbReference>
<dbReference type="InterPro" id="IPR001909">
    <property type="entry name" value="KRAB"/>
</dbReference>
<reference evidence="14 15" key="1">
    <citation type="journal article" date="2020" name="Nature">
        <title>Six reference-quality genomes reveal evolution of bat adaptations.</title>
        <authorList>
            <person name="Jebb D."/>
            <person name="Huang Z."/>
            <person name="Pippel M."/>
            <person name="Hughes G.M."/>
            <person name="Lavrichenko K."/>
            <person name="Devanna P."/>
            <person name="Winkler S."/>
            <person name="Jermiin L.S."/>
            <person name="Skirmuntt E.C."/>
            <person name="Katzourakis A."/>
            <person name="Burkitt-Gray L."/>
            <person name="Ray D.A."/>
            <person name="Sullivan K.A.M."/>
            <person name="Roscito J.G."/>
            <person name="Kirilenko B.M."/>
            <person name="Davalos L.M."/>
            <person name="Corthals A.P."/>
            <person name="Power M.L."/>
            <person name="Jones G."/>
            <person name="Ransome R.D."/>
            <person name="Dechmann D.K.N."/>
            <person name="Locatelli A.G."/>
            <person name="Puechmaille S.J."/>
            <person name="Fedrigo O."/>
            <person name="Jarvis E.D."/>
            <person name="Hiller M."/>
            <person name="Vernes S.C."/>
            <person name="Myers E.W."/>
            <person name="Teeling E.C."/>
        </authorList>
    </citation>
    <scope>NUCLEOTIDE SEQUENCE [LARGE SCALE GENOMIC DNA]</scope>
    <source>
        <strain evidence="14">MMolMol1</strain>
        <tissue evidence="14">Muscle</tissue>
    </source>
</reference>
<evidence type="ECO:0000256" key="6">
    <source>
        <dbReference type="ARBA" id="ARBA00022833"/>
    </source>
</evidence>
<sequence>MLLNSMELLEESLTFHDVAVDFTSEEWQFLDPDQKDLYRDVMLENFSNLVSVGYQVRKLDALSKLKRAEEPWTAQGELHRLVCAEIMKNDDPLQYHLQNENTQKSVERCCEHNRLGNTVNQSEGHFLLKQNHDMFKIRQQPLKSNLCFENQNRNCNLTNSSELNGDGTCILQGSHAQFYTQIKLPVSTKNINNNSQVIKQQRTHKIEKAHICIECGKAFIKMAQLVRHQRAHTREKPYLCIQCGKGFIEKCRLIAHHRTHTGEKPYICNECGKGFAAMNTLTTHQKTHTGEKPHGCSLCGKTFSTKSHLNKHENEFIL</sequence>
<evidence type="ECO:0000256" key="7">
    <source>
        <dbReference type="ARBA" id="ARBA00023015"/>
    </source>
</evidence>
<comment type="caution">
    <text evidence="14">The sequence shown here is derived from an EMBL/GenBank/DDBJ whole genome shotgun (WGS) entry which is preliminary data.</text>
</comment>
<evidence type="ECO:0008006" key="16">
    <source>
        <dbReference type="Google" id="ProtNLM"/>
    </source>
</evidence>
<keyword evidence="5 11" id="KW-0863">Zinc-finger</keyword>
<keyword evidence="4" id="KW-0677">Repeat</keyword>
<keyword evidence="3" id="KW-0479">Metal-binding</keyword>
<dbReference type="InterPro" id="IPR036051">
    <property type="entry name" value="KRAB_dom_sf"/>
</dbReference>
<dbReference type="PROSITE" id="PS50805">
    <property type="entry name" value="KRAB"/>
    <property type="match status" value="1"/>
</dbReference>
<evidence type="ECO:0000256" key="4">
    <source>
        <dbReference type="ARBA" id="ARBA00022737"/>
    </source>
</evidence>
<dbReference type="Pfam" id="PF00096">
    <property type="entry name" value="zf-C2H2"/>
    <property type="match status" value="3"/>
</dbReference>
<accession>A0A7J8CCY3</accession>
<protein>
    <recommendedName>
        <fullName evidence="16">Zinc finger protein 613</fullName>
    </recommendedName>
</protein>
<dbReference type="PROSITE" id="PS50157">
    <property type="entry name" value="ZINC_FINGER_C2H2_2"/>
    <property type="match status" value="4"/>
</dbReference>
<dbReference type="GO" id="GO:0000981">
    <property type="term" value="F:DNA-binding transcription factor activity, RNA polymerase II-specific"/>
    <property type="evidence" value="ECO:0007669"/>
    <property type="project" value="TreeGrafter"/>
</dbReference>
<evidence type="ECO:0000256" key="3">
    <source>
        <dbReference type="ARBA" id="ARBA00022723"/>
    </source>
</evidence>
<comment type="similarity">
    <text evidence="2">Belongs to the krueppel C2H2-type zinc-finger protein family.</text>
</comment>
<dbReference type="SUPFAM" id="SSF57667">
    <property type="entry name" value="beta-beta-alpha zinc fingers"/>
    <property type="match status" value="3"/>
</dbReference>
<keyword evidence="8" id="KW-0238">DNA-binding</keyword>
<dbReference type="Gene3D" id="6.10.140.140">
    <property type="match status" value="1"/>
</dbReference>
<dbReference type="PROSITE" id="PS00028">
    <property type="entry name" value="ZINC_FINGER_C2H2_1"/>
    <property type="match status" value="3"/>
</dbReference>
<dbReference type="GO" id="GO:0000977">
    <property type="term" value="F:RNA polymerase II transcription regulatory region sequence-specific DNA binding"/>
    <property type="evidence" value="ECO:0007669"/>
    <property type="project" value="TreeGrafter"/>
</dbReference>
<evidence type="ECO:0000313" key="14">
    <source>
        <dbReference type="EMBL" id="KAF6408707.1"/>
    </source>
</evidence>
<evidence type="ECO:0000259" key="12">
    <source>
        <dbReference type="PROSITE" id="PS50157"/>
    </source>
</evidence>
<dbReference type="SUPFAM" id="SSF109640">
    <property type="entry name" value="KRAB domain (Kruppel-associated box)"/>
    <property type="match status" value="1"/>
</dbReference>
<organism evidence="14 15">
    <name type="scientific">Molossus molossus</name>
    <name type="common">Pallas' mastiff bat</name>
    <name type="synonym">Vespertilio molossus</name>
    <dbReference type="NCBI Taxonomy" id="27622"/>
    <lineage>
        <taxon>Eukaryota</taxon>
        <taxon>Metazoa</taxon>
        <taxon>Chordata</taxon>
        <taxon>Craniata</taxon>
        <taxon>Vertebrata</taxon>
        <taxon>Euteleostomi</taxon>
        <taxon>Mammalia</taxon>
        <taxon>Eutheria</taxon>
        <taxon>Laurasiatheria</taxon>
        <taxon>Chiroptera</taxon>
        <taxon>Yangochiroptera</taxon>
        <taxon>Molossidae</taxon>
        <taxon>Molossus</taxon>
    </lineage>
</organism>
<dbReference type="Pfam" id="PF01352">
    <property type="entry name" value="KRAB"/>
    <property type="match status" value="1"/>
</dbReference>
<dbReference type="EMBL" id="JACASF010000021">
    <property type="protein sequence ID" value="KAF6408707.1"/>
    <property type="molecule type" value="Genomic_DNA"/>
</dbReference>
<dbReference type="SMART" id="SM00349">
    <property type="entry name" value="KRAB"/>
    <property type="match status" value="1"/>
</dbReference>
<dbReference type="AlphaFoldDB" id="A0A7J8CCY3"/>
<dbReference type="GO" id="GO:0005634">
    <property type="term" value="C:nucleus"/>
    <property type="evidence" value="ECO:0007669"/>
    <property type="project" value="UniProtKB-SubCell"/>
</dbReference>
<feature type="domain" description="KRAB" evidence="13">
    <location>
        <begin position="13"/>
        <end position="84"/>
    </location>
</feature>
<dbReference type="InterPro" id="IPR013087">
    <property type="entry name" value="Znf_C2H2_type"/>
</dbReference>
<evidence type="ECO:0000313" key="15">
    <source>
        <dbReference type="Proteomes" id="UP000550707"/>
    </source>
</evidence>
<keyword evidence="6" id="KW-0862">Zinc</keyword>
<feature type="domain" description="C2H2-type" evidence="12">
    <location>
        <begin position="210"/>
        <end position="237"/>
    </location>
</feature>
<comment type="subcellular location">
    <subcellularLocation>
        <location evidence="1">Nucleus</location>
    </subcellularLocation>
</comment>
<feature type="domain" description="C2H2-type" evidence="12">
    <location>
        <begin position="294"/>
        <end position="318"/>
    </location>
</feature>
<dbReference type="PANTHER" id="PTHR24381:SF393">
    <property type="entry name" value="CHROMATIN-LINKED ADAPTOR FOR MSL PROTEINS, ISOFORM B"/>
    <property type="match status" value="1"/>
</dbReference>
<evidence type="ECO:0000256" key="10">
    <source>
        <dbReference type="ARBA" id="ARBA00023242"/>
    </source>
</evidence>
<keyword evidence="15" id="KW-1185">Reference proteome</keyword>
<dbReference type="Gene3D" id="3.30.160.60">
    <property type="entry name" value="Classic Zinc Finger"/>
    <property type="match status" value="4"/>
</dbReference>
<name>A0A7J8CCY3_MOLMO</name>
<dbReference type="InterPro" id="IPR036236">
    <property type="entry name" value="Znf_C2H2_sf"/>
</dbReference>
<evidence type="ECO:0000256" key="9">
    <source>
        <dbReference type="ARBA" id="ARBA00023163"/>
    </source>
</evidence>
<dbReference type="FunFam" id="3.30.160.60:FF:000047">
    <property type="entry name" value="zinc finger protein OZF"/>
    <property type="match status" value="1"/>
</dbReference>
<evidence type="ECO:0000256" key="2">
    <source>
        <dbReference type="ARBA" id="ARBA00006991"/>
    </source>
</evidence>
<dbReference type="FunFam" id="3.30.160.60:FF:000006">
    <property type="entry name" value="Zinc finger protein 184 (Kruppel-like)"/>
    <property type="match status" value="1"/>
</dbReference>
<evidence type="ECO:0000256" key="8">
    <source>
        <dbReference type="ARBA" id="ARBA00023125"/>
    </source>
</evidence>
<dbReference type="FunFam" id="3.30.160.60:FF:000690">
    <property type="entry name" value="Zinc finger protein 354C"/>
    <property type="match status" value="1"/>
</dbReference>
<feature type="domain" description="C2H2-type" evidence="12">
    <location>
        <begin position="238"/>
        <end position="265"/>
    </location>
</feature>
<dbReference type="GO" id="GO:0008270">
    <property type="term" value="F:zinc ion binding"/>
    <property type="evidence" value="ECO:0007669"/>
    <property type="project" value="UniProtKB-KW"/>
</dbReference>
<dbReference type="PANTHER" id="PTHR24381">
    <property type="entry name" value="ZINC FINGER PROTEIN"/>
    <property type="match status" value="1"/>
</dbReference>
<gene>
    <name evidence="14" type="ORF">HJG59_020118</name>
</gene>
<evidence type="ECO:0000256" key="5">
    <source>
        <dbReference type="ARBA" id="ARBA00022771"/>
    </source>
</evidence>
<proteinExistence type="inferred from homology"/>
<keyword evidence="10" id="KW-0539">Nucleus</keyword>
<keyword evidence="7" id="KW-0805">Transcription regulation</keyword>
<evidence type="ECO:0000259" key="13">
    <source>
        <dbReference type="PROSITE" id="PS50805"/>
    </source>
</evidence>